<dbReference type="AlphaFoldDB" id="A0ABD2WKW4"/>
<organism evidence="2 3">
    <name type="scientific">Trichogramma kaykai</name>
    <dbReference type="NCBI Taxonomy" id="54128"/>
    <lineage>
        <taxon>Eukaryota</taxon>
        <taxon>Metazoa</taxon>
        <taxon>Ecdysozoa</taxon>
        <taxon>Arthropoda</taxon>
        <taxon>Hexapoda</taxon>
        <taxon>Insecta</taxon>
        <taxon>Pterygota</taxon>
        <taxon>Neoptera</taxon>
        <taxon>Endopterygota</taxon>
        <taxon>Hymenoptera</taxon>
        <taxon>Apocrita</taxon>
        <taxon>Proctotrupomorpha</taxon>
        <taxon>Chalcidoidea</taxon>
        <taxon>Trichogrammatidae</taxon>
        <taxon>Trichogramma</taxon>
    </lineage>
</organism>
<proteinExistence type="predicted"/>
<name>A0ABD2WKW4_9HYME</name>
<dbReference type="Proteomes" id="UP001627154">
    <property type="component" value="Unassembled WGS sequence"/>
</dbReference>
<evidence type="ECO:0000313" key="2">
    <source>
        <dbReference type="EMBL" id="KAL3393470.1"/>
    </source>
</evidence>
<protein>
    <submittedName>
        <fullName evidence="2">Uncharacterized protein</fullName>
    </submittedName>
</protein>
<evidence type="ECO:0000313" key="3">
    <source>
        <dbReference type="Proteomes" id="UP001627154"/>
    </source>
</evidence>
<sequence length="148" mass="16487">MTSLEERFCEKKQMGLLQKISDLIRESQNHNCNPSGNPGGQKHQERRNNTQQRKNLSPTQQAAIQPSSPAKNKKKETREIRYDGCGVPNVYRKNGTTCSENGTIGKAADNLKKQQIVAQAQKGTPDEKNETHSSSGNAKVTEDLEGHW</sequence>
<feature type="region of interest" description="Disordered" evidence="1">
    <location>
        <begin position="116"/>
        <end position="148"/>
    </location>
</feature>
<feature type="compositionally biased region" description="Polar residues" evidence="1">
    <location>
        <begin position="49"/>
        <end position="70"/>
    </location>
</feature>
<comment type="caution">
    <text evidence="2">The sequence shown here is derived from an EMBL/GenBank/DDBJ whole genome shotgun (WGS) entry which is preliminary data.</text>
</comment>
<dbReference type="EMBL" id="JBJJXI010000097">
    <property type="protein sequence ID" value="KAL3393470.1"/>
    <property type="molecule type" value="Genomic_DNA"/>
</dbReference>
<evidence type="ECO:0000256" key="1">
    <source>
        <dbReference type="SAM" id="MobiDB-lite"/>
    </source>
</evidence>
<keyword evidence="3" id="KW-1185">Reference proteome</keyword>
<reference evidence="2 3" key="1">
    <citation type="journal article" date="2024" name="bioRxiv">
        <title>A reference genome for Trichogramma kaykai: A tiny desert-dwelling parasitoid wasp with competing sex-ratio distorters.</title>
        <authorList>
            <person name="Culotta J."/>
            <person name="Lindsey A.R."/>
        </authorList>
    </citation>
    <scope>NUCLEOTIDE SEQUENCE [LARGE SCALE GENOMIC DNA]</scope>
    <source>
        <strain evidence="2 3">KSX58</strain>
    </source>
</reference>
<gene>
    <name evidence="2" type="ORF">TKK_012143</name>
</gene>
<feature type="region of interest" description="Disordered" evidence="1">
    <location>
        <begin position="26"/>
        <end position="86"/>
    </location>
</feature>
<accession>A0ABD2WKW4</accession>